<proteinExistence type="predicted"/>
<dbReference type="AlphaFoldDB" id="W9SE81"/>
<gene>
    <name evidence="2" type="ORF">L484_024027</name>
</gene>
<sequence length="118" mass="13487">MVDERAKLAEERAKKSKERYEKLLRTVKMAENQKSSDLVAFKRKNGELESAKKGLRKSLSYGRENLGSWRNGFCSWRLIHKIINAENRAILIIDSNDDCAPGATSCTKDDVLKRKRSS</sequence>
<evidence type="ECO:0000313" key="3">
    <source>
        <dbReference type="Proteomes" id="UP000030645"/>
    </source>
</evidence>
<keyword evidence="3" id="KW-1185">Reference proteome</keyword>
<dbReference type="Proteomes" id="UP000030645">
    <property type="component" value="Unassembled WGS sequence"/>
</dbReference>
<dbReference type="EMBL" id="KE345347">
    <property type="protein sequence ID" value="EXC02063.1"/>
    <property type="molecule type" value="Genomic_DNA"/>
</dbReference>
<feature type="coiled-coil region" evidence="1">
    <location>
        <begin position="6"/>
        <end position="33"/>
    </location>
</feature>
<reference evidence="3" key="1">
    <citation type="submission" date="2013-01" db="EMBL/GenBank/DDBJ databases">
        <title>Draft Genome Sequence of a Mulberry Tree, Morus notabilis C.K. Schneid.</title>
        <authorList>
            <person name="He N."/>
            <person name="Zhao S."/>
        </authorList>
    </citation>
    <scope>NUCLEOTIDE SEQUENCE</scope>
</reference>
<name>W9SE81_9ROSA</name>
<protein>
    <submittedName>
        <fullName evidence="2">Uncharacterized protein</fullName>
    </submittedName>
</protein>
<keyword evidence="1" id="KW-0175">Coiled coil</keyword>
<evidence type="ECO:0000256" key="1">
    <source>
        <dbReference type="SAM" id="Coils"/>
    </source>
</evidence>
<organism evidence="2 3">
    <name type="scientific">Morus notabilis</name>
    <dbReference type="NCBI Taxonomy" id="981085"/>
    <lineage>
        <taxon>Eukaryota</taxon>
        <taxon>Viridiplantae</taxon>
        <taxon>Streptophyta</taxon>
        <taxon>Embryophyta</taxon>
        <taxon>Tracheophyta</taxon>
        <taxon>Spermatophyta</taxon>
        <taxon>Magnoliopsida</taxon>
        <taxon>eudicotyledons</taxon>
        <taxon>Gunneridae</taxon>
        <taxon>Pentapetalae</taxon>
        <taxon>rosids</taxon>
        <taxon>fabids</taxon>
        <taxon>Rosales</taxon>
        <taxon>Moraceae</taxon>
        <taxon>Moreae</taxon>
        <taxon>Morus</taxon>
    </lineage>
</organism>
<accession>W9SE81</accession>
<evidence type="ECO:0000313" key="2">
    <source>
        <dbReference type="EMBL" id="EXC02063.1"/>
    </source>
</evidence>